<dbReference type="PANTHER" id="PTHR34595:SF2">
    <property type="entry name" value="BLR2978 PROTEIN"/>
    <property type="match status" value="1"/>
</dbReference>
<evidence type="ECO:0000313" key="3">
    <source>
        <dbReference type="EMBL" id="MBK1827095.1"/>
    </source>
</evidence>
<dbReference type="InterPro" id="IPR007296">
    <property type="entry name" value="DUF403"/>
</dbReference>
<dbReference type="Proteomes" id="UP000658278">
    <property type="component" value="Unassembled WGS sequence"/>
</dbReference>
<dbReference type="Pfam" id="PF04168">
    <property type="entry name" value="Alpha-E"/>
    <property type="match status" value="1"/>
</dbReference>
<dbReference type="Pfam" id="PF14403">
    <property type="entry name" value="CP_ATPgrasp_2"/>
    <property type="match status" value="1"/>
</dbReference>
<dbReference type="InterPro" id="IPR051680">
    <property type="entry name" value="ATP-dep_Glu-Cys_Ligase-2"/>
</dbReference>
<evidence type="ECO:0000313" key="4">
    <source>
        <dbReference type="Proteomes" id="UP000658278"/>
    </source>
</evidence>
<proteinExistence type="predicted"/>
<sequence>MRQTQSSGPPPNPAAALLSSYRPMAGRFDEIHSSAWKSVFSELNPLGSEGIQTAWKRGQDLLHENGIAYNLLSSESSSDRRWALDPIPLALDEAEWESLSTAAIQRARLWDGILRDCYGPRKLLQNGTIPPALLFSQPNYQHSLRNLPETNGPLLSLYALDLARSPDGSWTVVADRTETPNGAGFALENRIILNNVFPGATKRLHLLRLASYFQKLRESLFERAPAAIESPHVVMLSPGTGDPTYFEDAYLSRYLGINLAIGEELTVRNDRLYLKTVSGLRPVHVLIRRVAENEADPLESPSQGNHGIPGLFQAMRSGSVVVINPPGTGIAEAPAFLPYLPQISRDLLGEELLIPSINTRWTGQPSDPIRPGDPAAVVKSAFTRNLFRPRLTRDLTPTQLEELNQEIARQPGRHVIQQEMPFSCAPCWNGQGLEARPVAIRMILFSDGSDYHVMPGGLVRSAASADTLPGLSLHESSCSKDLWVISRNPKPALQASNLPSRLTIRRGQEILSSRAADNMLWIGRYSERAECASRVLLEIVQSLIAESDETFPPGIHALLQSLESLDYLNAEIHEAIKQASDREQIFQALVPLFHSGPGEPSSGLDTLPDNLNRLRNLASLSRERLSNETWRIICLLDDLGRHAPPTTLSEFRSTLQQAIQLHSAFNGTSRENLTRTQGWHFLNIGRKLERTSWIVTMVDHALTTYPELSSSTLDAILSVIDCTLTYRFRYQGAPQALPALDLILFDPANPRGLIYQLTDLNRDFDQLPRSSENTLRRPPHRTILKAQHYLETEFLQSGDKKSEASSIKELHRFVASLRKELPHVAEQLGWEFFTHVTFTRS</sequence>
<dbReference type="AlphaFoldDB" id="A0A934RAS5"/>
<feature type="domain" description="Circularly permuted ATP-grasp type 2" evidence="2">
    <location>
        <begin position="88"/>
        <end position="462"/>
    </location>
</feature>
<evidence type="ECO:0000259" key="2">
    <source>
        <dbReference type="Pfam" id="PF14403"/>
    </source>
</evidence>
<name>A0A934RAS5_9BACT</name>
<accession>A0A934RAS5</accession>
<feature type="domain" description="DUF403" evidence="1">
    <location>
        <begin position="511"/>
        <end position="833"/>
    </location>
</feature>
<dbReference type="SUPFAM" id="SSF56059">
    <property type="entry name" value="Glutathione synthetase ATP-binding domain-like"/>
    <property type="match status" value="1"/>
</dbReference>
<organism evidence="3 4">
    <name type="scientific">Haloferula rosea</name>
    <dbReference type="NCBI Taxonomy" id="490093"/>
    <lineage>
        <taxon>Bacteria</taxon>
        <taxon>Pseudomonadati</taxon>
        <taxon>Verrucomicrobiota</taxon>
        <taxon>Verrucomicrobiia</taxon>
        <taxon>Verrucomicrobiales</taxon>
        <taxon>Verrucomicrobiaceae</taxon>
        <taxon>Haloferula</taxon>
    </lineage>
</organism>
<reference evidence="3" key="1">
    <citation type="submission" date="2021-01" db="EMBL/GenBank/DDBJ databases">
        <title>Modified the classification status of verrucomicrobia.</title>
        <authorList>
            <person name="Feng X."/>
        </authorList>
    </citation>
    <scope>NUCLEOTIDE SEQUENCE</scope>
    <source>
        <strain evidence="3">KCTC 22201</strain>
    </source>
</reference>
<dbReference type="RefSeq" id="WP_200278542.1">
    <property type="nucleotide sequence ID" value="NZ_JAENII010000005.1"/>
</dbReference>
<gene>
    <name evidence="3" type="ORF">JIN81_08690</name>
</gene>
<dbReference type="Gene3D" id="3.40.50.11290">
    <property type="match status" value="1"/>
</dbReference>
<comment type="caution">
    <text evidence="3">The sequence shown here is derived from an EMBL/GenBank/DDBJ whole genome shotgun (WGS) entry which is preliminary data.</text>
</comment>
<dbReference type="InterPro" id="IPR025841">
    <property type="entry name" value="CP_ATPgrasp_2"/>
</dbReference>
<evidence type="ECO:0000259" key="1">
    <source>
        <dbReference type="Pfam" id="PF04168"/>
    </source>
</evidence>
<keyword evidence="4" id="KW-1185">Reference proteome</keyword>
<dbReference type="EMBL" id="JAENII010000005">
    <property type="protein sequence ID" value="MBK1827095.1"/>
    <property type="molecule type" value="Genomic_DNA"/>
</dbReference>
<dbReference type="PANTHER" id="PTHR34595">
    <property type="entry name" value="BLR5612 PROTEIN"/>
    <property type="match status" value="1"/>
</dbReference>
<protein>
    <submittedName>
        <fullName evidence="3">Circularly permuted type 2 ATP-grasp protein</fullName>
    </submittedName>
</protein>